<dbReference type="VEuPathDB" id="FungiDB:GMDG_08735"/>
<dbReference type="AlphaFoldDB" id="L8GDT5"/>
<feature type="non-terminal residue" evidence="1">
    <location>
        <position position="1"/>
    </location>
</feature>
<evidence type="ECO:0000313" key="2">
    <source>
        <dbReference type="Proteomes" id="UP000011064"/>
    </source>
</evidence>
<name>L8GDT5_PSED2</name>
<evidence type="ECO:0000313" key="1">
    <source>
        <dbReference type="EMBL" id="ELR10291.1"/>
    </source>
</evidence>
<accession>L8GDT5</accession>
<dbReference type="Proteomes" id="UP000011064">
    <property type="component" value="Unassembled WGS sequence"/>
</dbReference>
<dbReference type="HOGENOM" id="CLU_008208_1_0_1"/>
<dbReference type="EMBL" id="GL574040">
    <property type="protein sequence ID" value="ELR10291.1"/>
    <property type="molecule type" value="Genomic_DNA"/>
</dbReference>
<gene>
    <name evidence="1" type="ORF">GMDG_08735</name>
</gene>
<dbReference type="InParanoid" id="L8GDT5"/>
<reference evidence="2" key="1">
    <citation type="submission" date="2010-09" db="EMBL/GenBank/DDBJ databases">
        <title>The genome sequence of Geomyces destructans 20631-21.</title>
        <authorList>
            <consortium name="The Broad Institute Genome Sequencing Platform"/>
            <person name="Cuomo C.A."/>
            <person name="Blehert D.S."/>
            <person name="Lorch J.M."/>
            <person name="Young S.K."/>
            <person name="Zeng Q."/>
            <person name="Gargeya S."/>
            <person name="Fitzgerald M."/>
            <person name="Haas B."/>
            <person name="Abouelleil A."/>
            <person name="Alvarado L."/>
            <person name="Arachchi H.M."/>
            <person name="Berlin A."/>
            <person name="Brown A."/>
            <person name="Chapman S.B."/>
            <person name="Chen Z."/>
            <person name="Dunbar C."/>
            <person name="Freedman E."/>
            <person name="Gearin G."/>
            <person name="Gellesch M."/>
            <person name="Goldberg J."/>
            <person name="Griggs A."/>
            <person name="Gujja S."/>
            <person name="Heiman D."/>
            <person name="Howarth C."/>
            <person name="Larson L."/>
            <person name="Lui A."/>
            <person name="MacDonald P.J.P."/>
            <person name="Montmayeur A."/>
            <person name="Murphy C."/>
            <person name="Neiman D."/>
            <person name="Pearson M."/>
            <person name="Priest M."/>
            <person name="Roberts A."/>
            <person name="Saif S."/>
            <person name="Shea T."/>
            <person name="Shenoy N."/>
            <person name="Sisk P."/>
            <person name="Stolte C."/>
            <person name="Sykes S."/>
            <person name="Wortman J."/>
            <person name="Nusbaum C."/>
            <person name="Birren B."/>
        </authorList>
    </citation>
    <scope>NUCLEOTIDE SEQUENCE [LARGE SCALE GENOMIC DNA]</scope>
    <source>
        <strain evidence="2">ATCC MYA-4855 / 20631-21</strain>
    </source>
</reference>
<dbReference type="STRING" id="658429.L8GDT5"/>
<organism evidence="1 2">
    <name type="scientific">Pseudogymnoascus destructans (strain ATCC MYA-4855 / 20631-21)</name>
    <name type="common">Bat white-nose syndrome fungus</name>
    <name type="synonym">Geomyces destructans</name>
    <dbReference type="NCBI Taxonomy" id="658429"/>
    <lineage>
        <taxon>Eukaryota</taxon>
        <taxon>Fungi</taxon>
        <taxon>Dikarya</taxon>
        <taxon>Ascomycota</taxon>
        <taxon>Pezizomycotina</taxon>
        <taxon>Leotiomycetes</taxon>
        <taxon>Thelebolales</taxon>
        <taxon>Thelebolaceae</taxon>
        <taxon>Pseudogymnoascus</taxon>
    </lineage>
</organism>
<feature type="non-terminal residue" evidence="1">
    <location>
        <position position="297"/>
    </location>
</feature>
<protein>
    <submittedName>
        <fullName evidence="1">Uncharacterized protein</fullName>
    </submittedName>
</protein>
<keyword evidence="2" id="KW-1185">Reference proteome</keyword>
<proteinExistence type="predicted"/>
<sequence length="297" mass="34094">DNLDADNFSWHFGEHRENAALLKPLAGSLRNVIRESQSLRASFLDTTAAPTAEDGEDGEADAGVTRVMWRQKAIDQYEAVADEFLKRLLVLIHMASGQPLRESELFSLTWRNTQRRRSVYLKHGLVMLHTTYHKGQQQTGRFKDNIRFLPAAIGDLLLDYLVYVVPLRQAFLRQSSPRAIMSAYLWWKDGAVWADNRLTRCMEQACVRAKVPRLHIANWRQMTVNIVKTKFAGDLACFEGIGADDDDEDAEEMEDDIRTMTRQRNHSTRVVNRSYANQLNANFGNVWDGLIRRNLRA</sequence>